<comment type="caution">
    <text evidence="9">The sequence shown here is derived from an EMBL/GenBank/DDBJ whole genome shotgun (WGS) entry which is preliminary data.</text>
</comment>
<evidence type="ECO:0000313" key="9">
    <source>
        <dbReference type="EMBL" id="CAF3872261.1"/>
    </source>
</evidence>
<feature type="domain" description="G-protein coupled receptors family 1 profile" evidence="8">
    <location>
        <begin position="1"/>
        <end position="158"/>
    </location>
</feature>
<dbReference type="Proteomes" id="UP000663868">
    <property type="component" value="Unassembled WGS sequence"/>
</dbReference>
<feature type="transmembrane region" description="Helical" evidence="7">
    <location>
        <begin position="95"/>
        <end position="119"/>
    </location>
</feature>
<dbReference type="GO" id="GO:0016020">
    <property type="term" value="C:membrane"/>
    <property type="evidence" value="ECO:0007669"/>
    <property type="project" value="UniProtKB-SubCell"/>
</dbReference>
<dbReference type="PROSITE" id="PS50262">
    <property type="entry name" value="G_PROTEIN_RECEP_F1_2"/>
    <property type="match status" value="1"/>
</dbReference>
<evidence type="ECO:0000256" key="5">
    <source>
        <dbReference type="ARBA" id="ARBA00022989"/>
    </source>
</evidence>
<name>A0A819FTX4_9BILA</name>
<evidence type="ECO:0000259" key="8">
    <source>
        <dbReference type="PROSITE" id="PS50262"/>
    </source>
</evidence>
<sequence length="657" mass="71394">MCTLRLGRYASFICICSAIIHSIALGSSYDVQATLGCVISNYVWVKYSTFFFYPILIGFLPIVIASSFSVLAYHNVRRIVRRQLPIVRRKLEKQITAMVLTRVIVFVCLVLPSDIYRIYVINFPTSQSMPIAYATGRLIQAIFISVSNINFVMNFYLFLIFSSRFRRQCKNTSEQQQPLINSTTTATCNYTACNSQRISCSSNLDCDCFSLTSNSNIGICASTIFSCASVVRCNMDNATCSIASTICVNSTRCGQPICYPLPMANKQICPPKTVITTTIHTTSTTKSTTKSTTTTQKTTTTTKKLTTTVHSGTTTNQSSTAARWFSTDNMTNGRYSHTASVLLNGKVLVTGGYDGFSYLNSAEIYDPSTGTWTATGNMINARYLHTASVLSNGKVLVTGGWNRVSVLYSAELYDPSTGTWTTIGNMFYPRSWHTASVLPNGKVLVTGGYNGFSFLNNAEVYDPSTSTWTTTGNMNNARNGHTASVLSNGKVLVTGGNGNSGLLSSAEVYDSSTGIWTTTGNMVKARYYHTSSLLSNGKVLVTGGANNSGISNIALNSAEVYDSSTGTWTTTGNMINSRYYHTASVLSNGKVLITDGWNSNILNSTEVYDPSTSTWTTTGNMINAREWHTASVLSNGKVLVTGGWNGNSDAFNSAELY</sequence>
<keyword evidence="3 7" id="KW-0812">Transmembrane</keyword>
<reference evidence="9" key="1">
    <citation type="submission" date="2021-02" db="EMBL/GenBank/DDBJ databases">
        <authorList>
            <person name="Nowell W R."/>
        </authorList>
    </citation>
    <scope>NUCLEOTIDE SEQUENCE</scope>
</reference>
<dbReference type="Gene3D" id="2.130.10.80">
    <property type="entry name" value="Galactose oxidase/kelch, beta-propeller"/>
    <property type="match status" value="1"/>
</dbReference>
<dbReference type="InterPro" id="IPR015915">
    <property type="entry name" value="Kelch-typ_b-propeller"/>
</dbReference>
<proteinExistence type="predicted"/>
<organism evidence="9 10">
    <name type="scientific">Adineta steineri</name>
    <dbReference type="NCBI Taxonomy" id="433720"/>
    <lineage>
        <taxon>Eukaryota</taxon>
        <taxon>Metazoa</taxon>
        <taxon>Spiralia</taxon>
        <taxon>Gnathifera</taxon>
        <taxon>Rotifera</taxon>
        <taxon>Eurotatoria</taxon>
        <taxon>Bdelloidea</taxon>
        <taxon>Adinetida</taxon>
        <taxon>Adinetidae</taxon>
        <taxon>Adineta</taxon>
    </lineage>
</organism>
<dbReference type="SUPFAM" id="SSF50965">
    <property type="entry name" value="Galactose oxidase, central domain"/>
    <property type="match status" value="1"/>
</dbReference>
<evidence type="ECO:0000256" key="7">
    <source>
        <dbReference type="SAM" id="Phobius"/>
    </source>
</evidence>
<keyword evidence="4" id="KW-0677">Repeat</keyword>
<dbReference type="Gene3D" id="2.120.10.80">
    <property type="entry name" value="Kelch-type beta propeller"/>
    <property type="match status" value="2"/>
</dbReference>
<dbReference type="Pfam" id="PF24681">
    <property type="entry name" value="Kelch_KLHDC2_KLHL20_DRC7"/>
    <property type="match status" value="1"/>
</dbReference>
<dbReference type="InterPro" id="IPR037293">
    <property type="entry name" value="Gal_Oxidase_central_sf"/>
</dbReference>
<protein>
    <recommendedName>
        <fullName evidence="8">G-protein coupled receptors family 1 profile domain-containing protein</fullName>
    </recommendedName>
</protein>
<dbReference type="SMART" id="SM00612">
    <property type="entry name" value="Kelch"/>
    <property type="match status" value="6"/>
</dbReference>
<keyword evidence="6 7" id="KW-0472">Membrane</keyword>
<evidence type="ECO:0000313" key="10">
    <source>
        <dbReference type="Proteomes" id="UP000663868"/>
    </source>
</evidence>
<dbReference type="Gene3D" id="1.20.1070.10">
    <property type="entry name" value="Rhodopsin 7-helix transmembrane proteins"/>
    <property type="match status" value="1"/>
</dbReference>
<dbReference type="InterPro" id="IPR017452">
    <property type="entry name" value="GPCR_Rhodpsn_7TM"/>
</dbReference>
<dbReference type="PANTHER" id="PTHR46344:SF27">
    <property type="entry name" value="KELCH REPEAT SUPERFAMILY PROTEIN"/>
    <property type="match status" value="1"/>
</dbReference>
<dbReference type="PANTHER" id="PTHR46344">
    <property type="entry name" value="OS02G0202900 PROTEIN"/>
    <property type="match status" value="1"/>
</dbReference>
<keyword evidence="5 7" id="KW-1133">Transmembrane helix</keyword>
<evidence type="ECO:0000256" key="3">
    <source>
        <dbReference type="ARBA" id="ARBA00022692"/>
    </source>
</evidence>
<keyword evidence="2" id="KW-0880">Kelch repeat</keyword>
<evidence type="ECO:0000256" key="6">
    <source>
        <dbReference type="ARBA" id="ARBA00023136"/>
    </source>
</evidence>
<dbReference type="AlphaFoldDB" id="A0A819FTX4"/>
<evidence type="ECO:0000256" key="2">
    <source>
        <dbReference type="ARBA" id="ARBA00022441"/>
    </source>
</evidence>
<dbReference type="EMBL" id="CAJOBB010001548">
    <property type="protein sequence ID" value="CAF3872261.1"/>
    <property type="molecule type" value="Genomic_DNA"/>
</dbReference>
<evidence type="ECO:0000256" key="4">
    <source>
        <dbReference type="ARBA" id="ARBA00022737"/>
    </source>
</evidence>
<dbReference type="InterPro" id="IPR006652">
    <property type="entry name" value="Kelch_1"/>
</dbReference>
<accession>A0A819FTX4</accession>
<gene>
    <name evidence="9" type="ORF">KXQ929_LOCUS21277</name>
</gene>
<dbReference type="Pfam" id="PF01344">
    <property type="entry name" value="Kelch_1"/>
    <property type="match status" value="2"/>
</dbReference>
<dbReference type="InterPro" id="IPR011043">
    <property type="entry name" value="Gal_Oxase/kelch_b-propeller"/>
</dbReference>
<comment type="subcellular location">
    <subcellularLocation>
        <location evidence="1">Membrane</location>
    </subcellularLocation>
</comment>
<feature type="transmembrane region" description="Helical" evidence="7">
    <location>
        <begin position="50"/>
        <end position="74"/>
    </location>
</feature>
<feature type="transmembrane region" description="Helical" evidence="7">
    <location>
        <begin position="139"/>
        <end position="161"/>
    </location>
</feature>
<evidence type="ECO:0000256" key="1">
    <source>
        <dbReference type="ARBA" id="ARBA00004370"/>
    </source>
</evidence>